<evidence type="ECO:0000313" key="4">
    <source>
        <dbReference type="EMBL" id="KZT61121.1"/>
    </source>
</evidence>
<evidence type="ECO:0000256" key="1">
    <source>
        <dbReference type="ARBA" id="ARBA00022737"/>
    </source>
</evidence>
<dbReference type="GO" id="GO:0004842">
    <property type="term" value="F:ubiquitin-protein transferase activity"/>
    <property type="evidence" value="ECO:0007669"/>
    <property type="project" value="TreeGrafter"/>
</dbReference>
<dbReference type="Proteomes" id="UP000076842">
    <property type="component" value="Unassembled WGS sequence"/>
</dbReference>
<proteinExistence type="predicted"/>
<dbReference type="GO" id="GO:0085020">
    <property type="term" value="P:protein K6-linked ubiquitination"/>
    <property type="evidence" value="ECO:0007669"/>
    <property type="project" value="TreeGrafter"/>
</dbReference>
<protein>
    <submittedName>
        <fullName evidence="4">Uncharacterized protein</fullName>
    </submittedName>
</protein>
<keyword evidence="2" id="KW-0040">ANK repeat</keyword>
<gene>
    <name evidence="4" type="ORF">CALCODRAFT_428150</name>
</gene>
<evidence type="ECO:0000256" key="2">
    <source>
        <dbReference type="ARBA" id="ARBA00023043"/>
    </source>
</evidence>
<reference evidence="4 5" key="1">
    <citation type="journal article" date="2016" name="Mol. Biol. Evol.">
        <title>Comparative Genomics of Early-Diverging Mushroom-Forming Fungi Provides Insights into the Origins of Lignocellulose Decay Capabilities.</title>
        <authorList>
            <person name="Nagy L.G."/>
            <person name="Riley R."/>
            <person name="Tritt A."/>
            <person name="Adam C."/>
            <person name="Daum C."/>
            <person name="Floudas D."/>
            <person name="Sun H."/>
            <person name="Yadav J.S."/>
            <person name="Pangilinan J."/>
            <person name="Larsson K.H."/>
            <person name="Matsuura K."/>
            <person name="Barry K."/>
            <person name="Labutti K."/>
            <person name="Kuo R."/>
            <person name="Ohm R.A."/>
            <person name="Bhattacharya S.S."/>
            <person name="Shirouzu T."/>
            <person name="Yoshinaga Y."/>
            <person name="Martin F.M."/>
            <person name="Grigoriev I.V."/>
            <person name="Hibbett D.S."/>
        </authorList>
    </citation>
    <scope>NUCLEOTIDE SEQUENCE [LARGE SCALE GENOMIC DNA]</scope>
    <source>
        <strain evidence="4 5">HHB12733</strain>
    </source>
</reference>
<name>A0A165IY30_9BASI</name>
<accession>A0A165IY30</accession>
<keyword evidence="1" id="KW-0677">Repeat</keyword>
<dbReference type="AlphaFoldDB" id="A0A165IY30"/>
<dbReference type="EMBL" id="KV423925">
    <property type="protein sequence ID" value="KZT61121.1"/>
    <property type="molecule type" value="Genomic_DNA"/>
</dbReference>
<evidence type="ECO:0000313" key="5">
    <source>
        <dbReference type="Proteomes" id="UP000076842"/>
    </source>
</evidence>
<feature type="region of interest" description="Disordered" evidence="3">
    <location>
        <begin position="155"/>
        <end position="190"/>
    </location>
</feature>
<dbReference type="SMART" id="SM00248">
    <property type="entry name" value="ANK"/>
    <property type="match status" value="2"/>
</dbReference>
<dbReference type="PANTHER" id="PTHR24171">
    <property type="entry name" value="ANKYRIN REPEAT DOMAIN-CONTAINING PROTEIN 39-RELATED"/>
    <property type="match status" value="1"/>
</dbReference>
<evidence type="ECO:0000256" key="3">
    <source>
        <dbReference type="SAM" id="MobiDB-lite"/>
    </source>
</evidence>
<dbReference type="SUPFAM" id="SSF48403">
    <property type="entry name" value="Ankyrin repeat"/>
    <property type="match status" value="1"/>
</dbReference>
<dbReference type="PANTHER" id="PTHR24171:SF8">
    <property type="entry name" value="BRCA1-ASSOCIATED RING DOMAIN PROTEIN 1"/>
    <property type="match status" value="1"/>
</dbReference>
<dbReference type="InterPro" id="IPR036770">
    <property type="entry name" value="Ankyrin_rpt-contain_sf"/>
</dbReference>
<dbReference type="InParanoid" id="A0A165IY30"/>
<organism evidence="4 5">
    <name type="scientific">Calocera cornea HHB12733</name>
    <dbReference type="NCBI Taxonomy" id="1353952"/>
    <lineage>
        <taxon>Eukaryota</taxon>
        <taxon>Fungi</taxon>
        <taxon>Dikarya</taxon>
        <taxon>Basidiomycota</taxon>
        <taxon>Agaricomycotina</taxon>
        <taxon>Dacrymycetes</taxon>
        <taxon>Dacrymycetales</taxon>
        <taxon>Dacrymycetaceae</taxon>
        <taxon>Calocera</taxon>
    </lineage>
</organism>
<feature type="compositionally biased region" description="Basic and acidic residues" evidence="3">
    <location>
        <begin position="179"/>
        <end position="189"/>
    </location>
</feature>
<keyword evidence="5" id="KW-1185">Reference proteome</keyword>
<dbReference type="STRING" id="1353952.A0A165IY30"/>
<dbReference type="OrthoDB" id="10057496at2759"/>
<dbReference type="InterPro" id="IPR002110">
    <property type="entry name" value="Ankyrin_rpt"/>
</dbReference>
<sequence>MSGPAPTLPTPSAEEVEDLLLSCRYGDLPDVRAFVEEYGAAAAAGARDDRGSTVLHMCAANGHADVLAYLLPLLPAELLTTPNNSRSLPLHWAALNRHLSILTLLVSDPRPGVDGAHMIALPNGAGMSALAVAEEEGWEEGASWLAGRVELGAAEEGEGGVREGVTQEGVEEEDVGGEAETKTGGKGEEMDVDVVVDGVGAGGAPRGK</sequence>
<dbReference type="Pfam" id="PF12796">
    <property type="entry name" value="Ank_2"/>
    <property type="match status" value="1"/>
</dbReference>
<dbReference type="Gene3D" id="1.25.40.20">
    <property type="entry name" value="Ankyrin repeat-containing domain"/>
    <property type="match status" value="1"/>
</dbReference>